<evidence type="ECO:0000313" key="1">
    <source>
        <dbReference type="EMBL" id="RYP87292.1"/>
    </source>
</evidence>
<comment type="caution">
    <text evidence="1">The sequence shown here is derived from an EMBL/GenBank/DDBJ whole genome shotgun (WGS) entry which is preliminary data.</text>
</comment>
<dbReference type="OrthoDB" id="121143at2"/>
<accession>A0A4Q4ZGI1</accession>
<dbReference type="EMBL" id="SDKM01000007">
    <property type="protein sequence ID" value="RYP87292.1"/>
    <property type="molecule type" value="Genomic_DNA"/>
</dbReference>
<name>A0A4Q4ZGI1_9ACTN</name>
<reference evidence="1 2" key="1">
    <citation type="submission" date="2019-01" db="EMBL/GenBank/DDBJ databases">
        <title>Nocardioides guangzhouensis sp. nov., an actinobacterium isolated from soil.</title>
        <authorList>
            <person name="Fu Y."/>
            <person name="Cai Y."/>
            <person name="Lin Z."/>
            <person name="Chen P."/>
        </authorList>
    </citation>
    <scope>NUCLEOTIDE SEQUENCE [LARGE SCALE GENOMIC DNA]</scope>
    <source>
        <strain evidence="1 2">130</strain>
    </source>
</reference>
<evidence type="ECO:0000313" key="2">
    <source>
        <dbReference type="Proteomes" id="UP000295198"/>
    </source>
</evidence>
<dbReference type="AlphaFoldDB" id="A0A4Q4ZGI1"/>
<gene>
    <name evidence="1" type="ORF">EKO23_06750</name>
</gene>
<proteinExistence type="predicted"/>
<dbReference type="Proteomes" id="UP000295198">
    <property type="component" value="Unassembled WGS sequence"/>
</dbReference>
<dbReference type="RefSeq" id="WP_134715486.1">
    <property type="nucleotide sequence ID" value="NZ_SDKM01000007.1"/>
</dbReference>
<organism evidence="1 2">
    <name type="scientific">Nocardioides guangzhouensis</name>
    <dbReference type="NCBI Taxonomy" id="2497878"/>
    <lineage>
        <taxon>Bacteria</taxon>
        <taxon>Bacillati</taxon>
        <taxon>Actinomycetota</taxon>
        <taxon>Actinomycetes</taxon>
        <taxon>Propionibacteriales</taxon>
        <taxon>Nocardioidaceae</taxon>
        <taxon>Nocardioides</taxon>
    </lineage>
</organism>
<evidence type="ECO:0008006" key="3">
    <source>
        <dbReference type="Google" id="ProtNLM"/>
    </source>
</evidence>
<keyword evidence="2" id="KW-1185">Reference proteome</keyword>
<protein>
    <recommendedName>
        <fullName evidence="3">ASCH domain-containing protein</fullName>
    </recommendedName>
</protein>
<sequence>MMIRPAELAAIRRGDVDLAFRRWDRPRVRVGTRMRTGVGLVEVTGVDQVDLDGLTEDDARRAGAASRDALVDALAHRPDTPVWRVGLRFAGADPREALRDAVPDDEELARLRAWLDRLDAAAPYGPWTRETLAVIGDNPGRRAPELAAGLGRETAEFKRDVRKLKEKGLTQSLDIGYLLSARGAAVLGGEAVAGTRSGTPLPRVGAPASRALTAAGITSLESLRGHTETSVAALHGVGPFALARLREALDASGLDYAPA</sequence>